<evidence type="ECO:0000256" key="6">
    <source>
        <dbReference type="NCBIfam" id="TIGR02821"/>
    </source>
</evidence>
<dbReference type="Pfam" id="PF00756">
    <property type="entry name" value="Esterase"/>
    <property type="match status" value="1"/>
</dbReference>
<feature type="active site" description="Charge relay system" evidence="7">
    <location>
        <position position="263"/>
    </location>
</feature>
<dbReference type="GO" id="GO:0018738">
    <property type="term" value="F:S-formylglutathione hydrolase activity"/>
    <property type="evidence" value="ECO:0007669"/>
    <property type="project" value="UniProtKB-UniRule"/>
</dbReference>
<dbReference type="EMBL" id="CABPSQ010000002">
    <property type="protein sequence ID" value="VVE64642.1"/>
    <property type="molecule type" value="Genomic_DNA"/>
</dbReference>
<evidence type="ECO:0000256" key="5">
    <source>
        <dbReference type="ARBA" id="ARBA00047590"/>
    </source>
</evidence>
<dbReference type="GO" id="GO:0046294">
    <property type="term" value="P:formaldehyde catabolic process"/>
    <property type="evidence" value="ECO:0007669"/>
    <property type="project" value="InterPro"/>
</dbReference>
<gene>
    <name evidence="9" type="ORF">PCA31118_01673</name>
</gene>
<evidence type="ECO:0000256" key="7">
    <source>
        <dbReference type="PIRSR" id="PIRSR614186-1"/>
    </source>
</evidence>
<dbReference type="InterPro" id="IPR000801">
    <property type="entry name" value="Esterase-like"/>
</dbReference>
<comment type="similarity">
    <text evidence="1 8">Belongs to the esterase D family.</text>
</comment>
<name>A0A5E4ZVW6_9BURK</name>
<dbReference type="EC" id="3.1.2.12" evidence="2 6"/>
<evidence type="ECO:0000256" key="1">
    <source>
        <dbReference type="ARBA" id="ARBA00005622"/>
    </source>
</evidence>
<keyword evidence="3 8" id="KW-0719">Serine esterase</keyword>
<proteinExistence type="inferred from homology"/>
<keyword evidence="4 8" id="KW-0378">Hydrolase</keyword>
<dbReference type="Proteomes" id="UP000414136">
    <property type="component" value="Unassembled WGS sequence"/>
</dbReference>
<evidence type="ECO:0000256" key="2">
    <source>
        <dbReference type="ARBA" id="ARBA00012479"/>
    </source>
</evidence>
<keyword evidence="10" id="KW-1185">Reference proteome</keyword>
<comment type="catalytic activity">
    <reaction evidence="5 8">
        <text>S-formylglutathione + H2O = formate + glutathione + H(+)</text>
        <dbReference type="Rhea" id="RHEA:14961"/>
        <dbReference type="ChEBI" id="CHEBI:15377"/>
        <dbReference type="ChEBI" id="CHEBI:15378"/>
        <dbReference type="ChEBI" id="CHEBI:15740"/>
        <dbReference type="ChEBI" id="CHEBI:57688"/>
        <dbReference type="ChEBI" id="CHEBI:57925"/>
        <dbReference type="EC" id="3.1.2.12"/>
    </reaction>
</comment>
<dbReference type="InterPro" id="IPR029058">
    <property type="entry name" value="AB_hydrolase_fold"/>
</dbReference>
<comment type="function">
    <text evidence="8">Serine hydrolase involved in the detoxification of formaldehyde.</text>
</comment>
<evidence type="ECO:0000256" key="3">
    <source>
        <dbReference type="ARBA" id="ARBA00022487"/>
    </source>
</evidence>
<dbReference type="NCBIfam" id="TIGR02821">
    <property type="entry name" value="fghA_ester_D"/>
    <property type="match status" value="1"/>
</dbReference>
<evidence type="ECO:0000256" key="8">
    <source>
        <dbReference type="RuleBase" id="RU363068"/>
    </source>
</evidence>
<dbReference type="PANTHER" id="PTHR10061">
    <property type="entry name" value="S-FORMYLGLUTATHIONE HYDROLASE"/>
    <property type="match status" value="1"/>
</dbReference>
<accession>A0A5E4ZVW6</accession>
<dbReference type="SUPFAM" id="SSF53474">
    <property type="entry name" value="alpha/beta-Hydrolases"/>
    <property type="match status" value="1"/>
</dbReference>
<reference evidence="9 10" key="1">
    <citation type="submission" date="2019-08" db="EMBL/GenBank/DDBJ databases">
        <authorList>
            <person name="Peeters C."/>
        </authorList>
    </citation>
    <scope>NUCLEOTIDE SEQUENCE [LARGE SCALE GENOMIC DNA]</scope>
    <source>
        <strain evidence="9 10">LMG 31118</strain>
    </source>
</reference>
<dbReference type="FunFam" id="3.40.50.1820:FF:000002">
    <property type="entry name" value="S-formylglutathione hydrolase"/>
    <property type="match status" value="1"/>
</dbReference>
<feature type="active site" description="Charge relay system" evidence="7">
    <location>
        <position position="151"/>
    </location>
</feature>
<evidence type="ECO:0000313" key="9">
    <source>
        <dbReference type="EMBL" id="VVE64642.1"/>
    </source>
</evidence>
<dbReference type="GO" id="GO:0005829">
    <property type="term" value="C:cytosol"/>
    <property type="evidence" value="ECO:0007669"/>
    <property type="project" value="TreeGrafter"/>
</dbReference>
<evidence type="ECO:0000313" key="10">
    <source>
        <dbReference type="Proteomes" id="UP000414136"/>
    </source>
</evidence>
<evidence type="ECO:0000256" key="4">
    <source>
        <dbReference type="ARBA" id="ARBA00022801"/>
    </source>
</evidence>
<dbReference type="AlphaFoldDB" id="A0A5E4ZVW6"/>
<dbReference type="PANTHER" id="PTHR10061:SF0">
    <property type="entry name" value="S-FORMYLGLUTATHIONE HYDROLASE"/>
    <property type="match status" value="1"/>
</dbReference>
<organism evidence="9 10">
    <name type="scientific">Pandoraea captiosa</name>
    <dbReference type="NCBI Taxonomy" id="2508302"/>
    <lineage>
        <taxon>Bacteria</taxon>
        <taxon>Pseudomonadati</taxon>
        <taxon>Pseudomonadota</taxon>
        <taxon>Betaproteobacteria</taxon>
        <taxon>Burkholderiales</taxon>
        <taxon>Burkholderiaceae</taxon>
        <taxon>Pandoraea</taxon>
    </lineage>
</organism>
<dbReference type="Gene3D" id="3.40.50.1820">
    <property type="entry name" value="alpha/beta hydrolase"/>
    <property type="match status" value="1"/>
</dbReference>
<dbReference type="GO" id="GO:0052689">
    <property type="term" value="F:carboxylic ester hydrolase activity"/>
    <property type="evidence" value="ECO:0007669"/>
    <property type="project" value="UniProtKB-KW"/>
</dbReference>
<feature type="active site" description="Charge relay system" evidence="7">
    <location>
        <position position="230"/>
    </location>
</feature>
<dbReference type="InterPro" id="IPR014186">
    <property type="entry name" value="S-formylglutathione_hydrol"/>
</dbReference>
<protein>
    <recommendedName>
        <fullName evidence="2 6">S-formylglutathione hydrolase</fullName>
        <ecNumber evidence="2 6">3.1.2.12</ecNumber>
    </recommendedName>
</protein>
<sequence length="285" mass="31558">MSMLEILSTHRCFGGEQRFYQHQSEQTNCTMRLSVFLPHKALNGGRCATVFYLAGLTCTEETFITKGGAQRLASELGLILVCPDTSPRGVEIPGDRESWDFGVGAGFYVDASESPWSNHYRMYSYIVDELFDTVVAQLPIDVERIGIMGHSMGGHGALVIALRNPEKFRSVSAFAPIANPTNCPWGIKAFGHYLGADQSTWRSYDATELMARSGGAVFQGGILVDQGLDDKFLEEQLLPLRFEEACAKAGQPLTVRRHEGYDHGYYFISTLVDDHLKHHAAQLSV</sequence>